<evidence type="ECO:0000259" key="1">
    <source>
        <dbReference type="Pfam" id="PF09133"/>
    </source>
</evidence>
<reference evidence="2" key="1">
    <citation type="journal article" date="2013" name="Nat. Biotechnol.">
        <title>Draft genome sequence of chickpea (Cicer arietinum) provides a resource for trait improvement.</title>
        <authorList>
            <person name="Varshney R.K."/>
            <person name="Song C."/>
            <person name="Saxena R.K."/>
            <person name="Azam S."/>
            <person name="Yu S."/>
            <person name="Sharpe A.G."/>
            <person name="Cannon S."/>
            <person name="Baek J."/>
            <person name="Rosen B.D."/>
            <person name="Tar'an B."/>
            <person name="Millan T."/>
            <person name="Zhang X."/>
            <person name="Ramsay L.D."/>
            <person name="Iwata A."/>
            <person name="Wang Y."/>
            <person name="Nelson W."/>
            <person name="Farmer A.D."/>
            <person name="Gaur P.M."/>
            <person name="Soderlund C."/>
            <person name="Penmetsa R.V."/>
            <person name="Xu C."/>
            <person name="Bharti A.K."/>
            <person name="He W."/>
            <person name="Winter P."/>
            <person name="Zhao S."/>
            <person name="Hane J.K."/>
            <person name="Carrasquilla-Garcia N."/>
            <person name="Condie J.A."/>
            <person name="Upadhyaya H.D."/>
            <person name="Luo M.C."/>
            <person name="Thudi M."/>
            <person name="Gowda C.L."/>
            <person name="Singh N.P."/>
            <person name="Lichtenzveig J."/>
            <person name="Gali K.K."/>
            <person name="Rubio J."/>
            <person name="Nadarajan N."/>
            <person name="Dolezel J."/>
            <person name="Bansal K.C."/>
            <person name="Xu X."/>
            <person name="Edwards D."/>
            <person name="Zhang G."/>
            <person name="Kahl G."/>
            <person name="Gil J."/>
            <person name="Singh K.B."/>
            <person name="Datta S.K."/>
            <person name="Jackson S.A."/>
            <person name="Wang J."/>
            <person name="Cook D.R."/>
        </authorList>
    </citation>
    <scope>NUCLEOTIDE SEQUENCE [LARGE SCALE GENOMIC DNA]</scope>
    <source>
        <strain evidence="2">cv. CDC Frontier</strain>
    </source>
</reference>
<dbReference type="InterPro" id="IPR053090">
    <property type="entry name" value="Centromere_KNL-2_homolog"/>
</dbReference>
<protein>
    <submittedName>
        <fullName evidence="3">Kinetochore-associated protein KNL-2 homolog</fullName>
    </submittedName>
</protein>
<proteinExistence type="predicted"/>
<keyword evidence="2" id="KW-1185">Reference proteome</keyword>
<dbReference type="Proteomes" id="UP000087171">
    <property type="component" value="Chromosome Ca2"/>
</dbReference>
<dbReference type="InterPro" id="IPR015216">
    <property type="entry name" value="SANTA"/>
</dbReference>
<sequence length="305" mass="33854">MSSHTPIRFNTTPLSTSFFKSKSIFLDEWWLLKPQNQCKGLAVGGVASMERDRVFLSTVIAKRHEANVVETEDGITIVFRGFINASHTSQNGFSSEVCQQFLVGFPHDWKHYSAHSSGNACEHVDSVTCFDDSNVSSHKKTADEISQEAMEAEDNGNIASHELSEPQFDIICCENGVSDILELNASFPKKTTAETSHVAMTAEDNSNVSQQQVDVIYKGEKGVSDVATTESSQSLTGVLDPVSCARLLEKSSFKSPLPIKKLEFDQLSGDGKEKRRVKRKIVDKVMCFSSPVRRSPRLHNCKKMR</sequence>
<reference evidence="3" key="2">
    <citation type="submission" date="2025-08" db="UniProtKB">
        <authorList>
            <consortium name="RefSeq"/>
        </authorList>
    </citation>
    <scope>IDENTIFICATION</scope>
    <source>
        <tissue evidence="3">Etiolated seedlings</tissue>
    </source>
</reference>
<dbReference type="OrthoDB" id="118550at2759"/>
<dbReference type="Pfam" id="PF09133">
    <property type="entry name" value="SANTA"/>
    <property type="match status" value="1"/>
</dbReference>
<evidence type="ECO:0000313" key="2">
    <source>
        <dbReference type="Proteomes" id="UP000087171"/>
    </source>
</evidence>
<name>A0A1S2XIY4_CICAR</name>
<dbReference type="eggNOG" id="ENOG502S2XK">
    <property type="taxonomic scope" value="Eukaryota"/>
</dbReference>
<dbReference type="STRING" id="3827.A0A1S2XIY4"/>
<dbReference type="AlphaFoldDB" id="A0A1S2XIY4"/>
<accession>A0A1S2XIY4</accession>
<dbReference type="RefSeq" id="XP_004490038.1">
    <property type="nucleotide sequence ID" value="XM_004489981.3"/>
</dbReference>
<organism evidence="2 3">
    <name type="scientific">Cicer arietinum</name>
    <name type="common">Chickpea</name>
    <name type="synonym">Garbanzo</name>
    <dbReference type="NCBI Taxonomy" id="3827"/>
    <lineage>
        <taxon>Eukaryota</taxon>
        <taxon>Viridiplantae</taxon>
        <taxon>Streptophyta</taxon>
        <taxon>Embryophyta</taxon>
        <taxon>Tracheophyta</taxon>
        <taxon>Spermatophyta</taxon>
        <taxon>Magnoliopsida</taxon>
        <taxon>eudicotyledons</taxon>
        <taxon>Gunneridae</taxon>
        <taxon>Pentapetalae</taxon>
        <taxon>rosids</taxon>
        <taxon>fabids</taxon>
        <taxon>Fabales</taxon>
        <taxon>Fabaceae</taxon>
        <taxon>Papilionoideae</taxon>
        <taxon>50 kb inversion clade</taxon>
        <taxon>NPAAA clade</taxon>
        <taxon>Hologalegina</taxon>
        <taxon>IRL clade</taxon>
        <taxon>Cicereae</taxon>
        <taxon>Cicer</taxon>
    </lineage>
</organism>
<dbReference type="PANTHER" id="PTHR35311">
    <property type="entry name" value="KINETOCHORE-ASSOCIATED PROTEIN KNL-2 HOMOLOG"/>
    <property type="match status" value="1"/>
</dbReference>
<dbReference type="PANTHER" id="PTHR35311:SF1">
    <property type="entry name" value="PROTEIN EMBRYO DEFECTIVE 1674"/>
    <property type="match status" value="1"/>
</dbReference>
<feature type="domain" description="SANTA" evidence="1">
    <location>
        <begin position="24"/>
        <end position="112"/>
    </location>
</feature>
<dbReference type="PaxDb" id="3827-XP_004490038.1"/>
<evidence type="ECO:0000313" key="3">
    <source>
        <dbReference type="RefSeq" id="XP_004490038.1"/>
    </source>
</evidence>
<gene>
    <name evidence="3" type="primary">LOC101515493</name>
</gene>